<dbReference type="eggNOG" id="KOG1766">
    <property type="taxonomic scope" value="Eukaryota"/>
</dbReference>
<keyword evidence="6" id="KW-0732">Signal</keyword>
<evidence type="ECO:0000256" key="13">
    <source>
        <dbReference type="SAM" id="Phobius"/>
    </source>
</evidence>
<dbReference type="PANTHER" id="PTHR10766">
    <property type="entry name" value="TRANSMEMBRANE 9 SUPERFAMILY PROTEIN"/>
    <property type="match status" value="1"/>
</dbReference>
<feature type="coiled-coil region" evidence="12">
    <location>
        <begin position="105"/>
        <end position="154"/>
    </location>
</feature>
<dbReference type="InterPro" id="IPR000644">
    <property type="entry name" value="CBS_dom"/>
</dbReference>
<evidence type="ECO:0000256" key="10">
    <source>
        <dbReference type="ARBA" id="ARBA00023136"/>
    </source>
</evidence>
<dbReference type="InterPro" id="IPR004240">
    <property type="entry name" value="EMP70"/>
</dbReference>
<evidence type="ECO:0000256" key="1">
    <source>
        <dbReference type="ARBA" id="ARBA00004337"/>
    </source>
</evidence>
<dbReference type="PANTHER" id="PTHR10766:SF110">
    <property type="entry name" value="TRANSMEMBRANE 9 SUPERFAMILY MEMBER 8-RELATED"/>
    <property type="match status" value="1"/>
</dbReference>
<name>A0A0D3EGC4_BRAOL</name>
<dbReference type="STRING" id="109376.A0A0D3EGC4"/>
<keyword evidence="9" id="KW-0333">Golgi apparatus</keyword>
<dbReference type="PROSITE" id="PS51371">
    <property type="entry name" value="CBS"/>
    <property type="match status" value="2"/>
</dbReference>
<dbReference type="InterPro" id="IPR046342">
    <property type="entry name" value="CBS_dom_sf"/>
</dbReference>
<keyword evidence="8 13" id="KW-1133">Transmembrane helix</keyword>
<dbReference type="CDD" id="cd06174">
    <property type="entry name" value="MFS"/>
    <property type="match status" value="1"/>
</dbReference>
<dbReference type="Pfam" id="PF02990">
    <property type="entry name" value="EMP70"/>
    <property type="match status" value="1"/>
</dbReference>
<keyword evidence="5 13" id="KW-0812">Transmembrane</keyword>
<evidence type="ECO:0000256" key="4">
    <source>
        <dbReference type="ARBA" id="ARBA00007491"/>
    </source>
</evidence>
<dbReference type="SUPFAM" id="SSF143875">
    <property type="entry name" value="ERH-like"/>
    <property type="match status" value="1"/>
</dbReference>
<organism evidence="15 16">
    <name type="scientific">Brassica oleracea var. oleracea</name>
    <dbReference type="NCBI Taxonomy" id="109376"/>
    <lineage>
        <taxon>Eukaryota</taxon>
        <taxon>Viridiplantae</taxon>
        <taxon>Streptophyta</taxon>
        <taxon>Embryophyta</taxon>
        <taxon>Tracheophyta</taxon>
        <taxon>Spermatophyta</taxon>
        <taxon>Magnoliopsida</taxon>
        <taxon>eudicotyledons</taxon>
        <taxon>Gunneridae</taxon>
        <taxon>Pentapetalae</taxon>
        <taxon>rosids</taxon>
        <taxon>malvids</taxon>
        <taxon>Brassicales</taxon>
        <taxon>Brassicaceae</taxon>
        <taxon>Brassiceae</taxon>
        <taxon>Brassica</taxon>
    </lineage>
</organism>
<evidence type="ECO:0000256" key="9">
    <source>
        <dbReference type="ARBA" id="ARBA00023034"/>
    </source>
</evidence>
<feature type="transmembrane region" description="Helical" evidence="13">
    <location>
        <begin position="996"/>
        <end position="1029"/>
    </location>
</feature>
<dbReference type="CDD" id="cd04623">
    <property type="entry name" value="CBS_pair_bac_euk"/>
    <property type="match status" value="1"/>
</dbReference>
<dbReference type="Gene3D" id="3.10.580.10">
    <property type="entry name" value="CBS-domain"/>
    <property type="match status" value="1"/>
</dbReference>
<dbReference type="FunFam" id="3.10.580.10:FF:000017">
    <property type="entry name" value="CBS domain-containing protein CBSX3, mitochondrial"/>
    <property type="match status" value="1"/>
</dbReference>
<dbReference type="Proteomes" id="UP000032141">
    <property type="component" value="Chromosome C9"/>
</dbReference>
<dbReference type="GO" id="GO:0010008">
    <property type="term" value="C:endosome membrane"/>
    <property type="evidence" value="ECO:0007669"/>
    <property type="project" value="UniProtKB-SubCell"/>
</dbReference>
<keyword evidence="11" id="KW-0129">CBS domain</keyword>
<reference evidence="15 16" key="1">
    <citation type="journal article" date="2014" name="Genome Biol.">
        <title>Transcriptome and methylome profiling reveals relics of genome dominance in the mesopolyploid Brassica oleracea.</title>
        <authorList>
            <person name="Parkin I.A."/>
            <person name="Koh C."/>
            <person name="Tang H."/>
            <person name="Robinson S.J."/>
            <person name="Kagale S."/>
            <person name="Clarke W.E."/>
            <person name="Town C.D."/>
            <person name="Nixon J."/>
            <person name="Krishnakumar V."/>
            <person name="Bidwell S.L."/>
            <person name="Denoeud F."/>
            <person name="Belcram H."/>
            <person name="Links M.G."/>
            <person name="Just J."/>
            <person name="Clarke C."/>
            <person name="Bender T."/>
            <person name="Huebert T."/>
            <person name="Mason A.S."/>
            <person name="Pires J.C."/>
            <person name="Barker G."/>
            <person name="Moore J."/>
            <person name="Walley P.G."/>
            <person name="Manoli S."/>
            <person name="Batley J."/>
            <person name="Edwards D."/>
            <person name="Nelson M.N."/>
            <person name="Wang X."/>
            <person name="Paterson A.H."/>
            <person name="King G."/>
            <person name="Bancroft I."/>
            <person name="Chalhoub B."/>
            <person name="Sharpe A.G."/>
        </authorList>
    </citation>
    <scope>NUCLEOTIDE SEQUENCE</scope>
    <source>
        <strain evidence="15 16">cv. TO1000</strain>
    </source>
</reference>
<evidence type="ECO:0000256" key="7">
    <source>
        <dbReference type="ARBA" id="ARBA00022753"/>
    </source>
</evidence>
<dbReference type="InterPro" id="IPR035912">
    <property type="entry name" value="EHR_sf"/>
</dbReference>
<accession>A0A0D3EGC4</accession>
<feature type="transmembrane region" description="Helical" evidence="13">
    <location>
        <begin position="1035"/>
        <end position="1063"/>
    </location>
</feature>
<dbReference type="Gramene" id="Bo9g171700.1">
    <property type="protein sequence ID" value="Bo9g171700.1"/>
    <property type="gene ID" value="Bo9g171700"/>
</dbReference>
<feature type="transmembrane region" description="Helical" evidence="13">
    <location>
        <begin position="920"/>
        <end position="940"/>
    </location>
</feature>
<evidence type="ECO:0000256" key="5">
    <source>
        <dbReference type="ARBA" id="ARBA00022692"/>
    </source>
</evidence>
<feature type="domain" description="CBS" evidence="14">
    <location>
        <begin position="442"/>
        <end position="500"/>
    </location>
</feature>
<evidence type="ECO:0000256" key="3">
    <source>
        <dbReference type="ARBA" id="ARBA00005227"/>
    </source>
</evidence>
<sequence length="1249" mass="142860">MDGGGGVGAGCIRIKYLSPRRVMARLFPSPVKVKGKKKKAMAEERVRDCDCERIINDHHGVGQLSDSPPRTIDSELRRREFLFSIGMSCYLLHLIATGREEIHKIVELRNNIEKLLECKNDEMRRKHQEFVELRNEIDKLLQNHNDDLRRKQQRFVSGKQEQSDVVETSSDYYYSPQLMETSLAVGVEGSFKHYVFKGKGKDFVGDMDQLEAELEAEFELLQIGHNQEKSEDSRGIRPLEEQQGVCPYELEKRLHELIEIRQEEKINELENALENAKKRLHVKEAEASWVLKLPSPIRFFLQAQVKMQAVIRSFVSGGNVVRSSLLQHLRVVNPAIQPSVLSTRSESTQPARMEEHGFESTTISDVMNAKGKSADGSWLWCTTDDSVYDAVKSMTQHNVGALVVVKPGEQQSLAGIITERDYLRKIIVQGRSSKSTKVGDIMTEENKLITVTPETKVLVAMQLMTDNRIRHIPVIKDKGMIGMVSIGDVVRAVVTEHREELNRLNAFIQGAMGMELKRSAIAFLLLLFVRAAHSFYLPGVAPQDFEKGDELKVKVNKLTSIKTQLPYSYYSLPFCQPKKIVDSTENLGEVLRGDRIENAPYSFKMREAQMCNILCRVTLDAKTAKAFKEKIDDEYRVNMILDNLPLVVPIERVDQGSPAVVYQLGYHVGLKGQYEGSKEQKFFMHNHLAFTVRYHRDVETDAARIVGFEVKPYSVKHEYDGEWSEKTRLTTCDPHKKRLVVSSSTPQEVEQKKEIIFTYDESEVKWASRWDAYLLMNDNQIHWFSIVNSLMIVLFLSGMVAMIMLRTLYRDISRYNELETQEEAQEETGWKLVHGDVFRLPTNSDLLCVYVGTGVQCLGMVLVTMIFAMLGFLSPSNRGGLMTAMLLLWVFMGLFAGYASSRLYKMFKGTEWKRIAFRTAFLFPAVVSSIFFVLNALIWGQKSSGAVPFGTMFALIFLWFGISVPLVFVGSYLGFKKPAVDDPVKTNKIPRQIPEQAWYMNPVFSILIGGILPFGAVFIELFFILTSIWLNQFYYIFGFLFLVFVILIVTCAEITVVLCYFQLCSEDYLWWWRSYLTSGSSALYLFLYATFYFFTKLQITKLVSAMLYFGYMLIASYAFFVLTGTIGFYACLWFTRLIYSSANNQNGRHTIILLQNSPSRATRTFMDYDSIGQAIDGICGLYERKLKEINPSLRNLSYDIADLYNFIDGLTDLSAMVYENSMNAYMPYDRQWIKHKAFHHLKKLASGGR</sequence>
<keyword evidence="12" id="KW-0175">Coiled coil</keyword>
<dbReference type="EnsemblPlants" id="Bo9g171700.1">
    <property type="protein sequence ID" value="Bo9g171700.1"/>
    <property type="gene ID" value="Bo9g171700"/>
</dbReference>
<dbReference type="SMART" id="SM00116">
    <property type="entry name" value="CBS"/>
    <property type="match status" value="2"/>
</dbReference>
<proteinExistence type="inferred from homology"/>
<dbReference type="GO" id="GO:0000139">
    <property type="term" value="C:Golgi membrane"/>
    <property type="evidence" value="ECO:0007669"/>
    <property type="project" value="UniProtKB-SubCell"/>
</dbReference>
<dbReference type="Gene3D" id="3.30.2260.10">
    <property type="entry name" value="Enhancer of rudimentary"/>
    <property type="match status" value="1"/>
</dbReference>
<reference evidence="15" key="2">
    <citation type="submission" date="2015-03" db="UniProtKB">
        <authorList>
            <consortium name="EnsemblPlants"/>
        </authorList>
    </citation>
    <scope>IDENTIFICATION</scope>
</reference>
<evidence type="ECO:0000256" key="12">
    <source>
        <dbReference type="SAM" id="Coils"/>
    </source>
</evidence>
<feature type="transmembrane region" description="Helical" evidence="13">
    <location>
        <begin position="847"/>
        <end position="873"/>
    </location>
</feature>
<evidence type="ECO:0000256" key="11">
    <source>
        <dbReference type="PROSITE-ProRule" id="PRU00703"/>
    </source>
</evidence>
<dbReference type="InterPro" id="IPR000781">
    <property type="entry name" value="ERH"/>
</dbReference>
<comment type="subcellular location">
    <subcellularLocation>
        <location evidence="1">Endosome membrane</location>
        <topology evidence="1">Multi-pass membrane protein</topology>
    </subcellularLocation>
    <subcellularLocation>
        <location evidence="2">Golgi apparatus membrane</location>
        <topology evidence="2">Multi-pass membrane protein</topology>
    </subcellularLocation>
</comment>
<dbReference type="HOGENOM" id="CLU_007047_0_0_1"/>
<evidence type="ECO:0000256" key="2">
    <source>
        <dbReference type="ARBA" id="ARBA00004653"/>
    </source>
</evidence>
<dbReference type="eggNOG" id="KOG1278">
    <property type="taxonomic scope" value="Eukaryota"/>
</dbReference>
<feature type="transmembrane region" description="Helical" evidence="13">
    <location>
        <begin position="783"/>
        <end position="805"/>
    </location>
</feature>
<evidence type="ECO:0000256" key="6">
    <source>
        <dbReference type="ARBA" id="ARBA00022729"/>
    </source>
</evidence>
<comment type="similarity">
    <text evidence="4">Belongs to the E(R) family.</text>
</comment>
<dbReference type="Pfam" id="PF01133">
    <property type="entry name" value="ER"/>
    <property type="match status" value="1"/>
</dbReference>
<feature type="coiled-coil region" evidence="12">
    <location>
        <begin position="259"/>
        <end position="286"/>
    </location>
</feature>
<feature type="domain" description="CBS" evidence="14">
    <location>
        <begin position="367"/>
        <end position="433"/>
    </location>
</feature>
<keyword evidence="10 13" id="KW-0472">Membrane</keyword>
<dbReference type="PROSITE" id="PS01290">
    <property type="entry name" value="ER"/>
    <property type="match status" value="1"/>
</dbReference>
<evidence type="ECO:0000259" key="14">
    <source>
        <dbReference type="PROSITE" id="PS51371"/>
    </source>
</evidence>
<evidence type="ECO:0000313" key="16">
    <source>
        <dbReference type="Proteomes" id="UP000032141"/>
    </source>
</evidence>
<dbReference type="SUPFAM" id="SSF54631">
    <property type="entry name" value="CBS-domain pair"/>
    <property type="match status" value="1"/>
</dbReference>
<evidence type="ECO:0000313" key="15">
    <source>
        <dbReference type="EnsemblPlants" id="Bo9g171700.1"/>
    </source>
</evidence>
<feature type="transmembrane region" description="Helical" evidence="13">
    <location>
        <begin position="952"/>
        <end position="975"/>
    </location>
</feature>
<protein>
    <recommendedName>
        <fullName evidence="14">CBS domain-containing protein</fullName>
    </recommendedName>
</protein>
<dbReference type="Pfam" id="PF00571">
    <property type="entry name" value="CBS"/>
    <property type="match status" value="2"/>
</dbReference>
<comment type="similarity">
    <text evidence="3">Belongs to the nonaspanin (TM9SF) (TC 9.A.2) family.</text>
</comment>
<dbReference type="GO" id="GO:0072657">
    <property type="term" value="P:protein localization to membrane"/>
    <property type="evidence" value="ECO:0007669"/>
    <property type="project" value="TreeGrafter"/>
</dbReference>
<feature type="transmembrane region" description="Helical" evidence="13">
    <location>
        <begin position="1106"/>
        <end position="1134"/>
    </location>
</feature>
<keyword evidence="16" id="KW-1185">Reference proteome</keyword>
<feature type="transmembrane region" description="Helical" evidence="13">
    <location>
        <begin position="1075"/>
        <end position="1094"/>
    </location>
</feature>
<evidence type="ECO:0000256" key="8">
    <source>
        <dbReference type="ARBA" id="ARBA00022989"/>
    </source>
</evidence>
<dbReference type="AlphaFoldDB" id="A0A0D3EGC4"/>
<feature type="transmembrane region" description="Helical" evidence="13">
    <location>
        <begin position="879"/>
        <end position="899"/>
    </location>
</feature>
<dbReference type="InterPro" id="IPR044725">
    <property type="entry name" value="CBSX3_CBS_dom"/>
</dbReference>
<keyword evidence="7" id="KW-0967">Endosome</keyword>
<dbReference type="OMA" id="FIQGAMG"/>